<protein>
    <submittedName>
        <fullName evidence="6">SANT/Myb domain</fullName>
    </submittedName>
</protein>
<dbReference type="GO" id="GO:0006355">
    <property type="term" value="P:regulation of DNA-templated transcription"/>
    <property type="evidence" value="ECO:0007669"/>
    <property type="project" value="UniProtKB-ARBA"/>
</dbReference>
<dbReference type="Pfam" id="PF00249">
    <property type="entry name" value="Myb_DNA-binding"/>
    <property type="match status" value="1"/>
</dbReference>
<proteinExistence type="predicted"/>
<gene>
    <name evidence="6" type="ORF">RJ641_017192</name>
</gene>
<evidence type="ECO:0000256" key="2">
    <source>
        <dbReference type="ARBA" id="ARBA00023125"/>
    </source>
</evidence>
<evidence type="ECO:0000256" key="4">
    <source>
        <dbReference type="ARBA" id="ARBA00023242"/>
    </source>
</evidence>
<dbReference type="InterPro" id="IPR017884">
    <property type="entry name" value="SANT_dom"/>
</dbReference>
<organism evidence="6 7">
    <name type="scientific">Dillenia turbinata</name>
    <dbReference type="NCBI Taxonomy" id="194707"/>
    <lineage>
        <taxon>Eukaryota</taxon>
        <taxon>Viridiplantae</taxon>
        <taxon>Streptophyta</taxon>
        <taxon>Embryophyta</taxon>
        <taxon>Tracheophyta</taxon>
        <taxon>Spermatophyta</taxon>
        <taxon>Magnoliopsida</taxon>
        <taxon>eudicotyledons</taxon>
        <taxon>Gunneridae</taxon>
        <taxon>Pentapetalae</taxon>
        <taxon>Dilleniales</taxon>
        <taxon>Dilleniaceae</taxon>
        <taxon>Dillenia</taxon>
    </lineage>
</organism>
<reference evidence="6 7" key="1">
    <citation type="submission" date="2023-12" db="EMBL/GenBank/DDBJ databases">
        <title>A high-quality genome assembly for Dillenia turbinata (Dilleniales).</title>
        <authorList>
            <person name="Chanderbali A."/>
        </authorList>
    </citation>
    <scope>NUCLEOTIDE SEQUENCE [LARGE SCALE GENOMIC DNA]</scope>
    <source>
        <strain evidence="6">LSX21</strain>
        <tissue evidence="6">Leaf</tissue>
    </source>
</reference>
<evidence type="ECO:0000313" key="7">
    <source>
        <dbReference type="Proteomes" id="UP001370490"/>
    </source>
</evidence>
<evidence type="ECO:0000313" key="6">
    <source>
        <dbReference type="EMBL" id="KAK6918770.1"/>
    </source>
</evidence>
<keyword evidence="3" id="KW-0804">Transcription</keyword>
<dbReference type="AlphaFoldDB" id="A0AAN8UNH2"/>
<sequence>MDMEVSRNEFRGLFLDGLAKYGKSWKKISDTCVKSRTPAQVSSHAQKFFLGLKKQPKALSVSEQQPKALSVSEPVMLHTSEVSRVPELPDLNVPIQFAELPDLNEPDLAARKGK</sequence>
<dbReference type="PANTHER" id="PTHR44191">
    <property type="entry name" value="TRANSCRIPTION FACTOR KUA1"/>
    <property type="match status" value="1"/>
</dbReference>
<dbReference type="PROSITE" id="PS51293">
    <property type="entry name" value="SANT"/>
    <property type="match status" value="1"/>
</dbReference>
<comment type="caution">
    <text evidence="6">The sequence shown here is derived from an EMBL/GenBank/DDBJ whole genome shotgun (WGS) entry which is preliminary data.</text>
</comment>
<dbReference type="SUPFAM" id="SSF46689">
    <property type="entry name" value="Homeodomain-like"/>
    <property type="match status" value="1"/>
</dbReference>
<evidence type="ECO:0000256" key="1">
    <source>
        <dbReference type="ARBA" id="ARBA00023015"/>
    </source>
</evidence>
<dbReference type="EMBL" id="JBAMMX010000022">
    <property type="protein sequence ID" value="KAK6918770.1"/>
    <property type="molecule type" value="Genomic_DNA"/>
</dbReference>
<dbReference type="InterPro" id="IPR009057">
    <property type="entry name" value="Homeodomain-like_sf"/>
</dbReference>
<accession>A0AAN8UNH2</accession>
<name>A0AAN8UNH2_9MAGN</name>
<dbReference type="Proteomes" id="UP001370490">
    <property type="component" value="Unassembled WGS sequence"/>
</dbReference>
<evidence type="ECO:0000259" key="5">
    <source>
        <dbReference type="PROSITE" id="PS51293"/>
    </source>
</evidence>
<keyword evidence="1" id="KW-0805">Transcription regulation</keyword>
<dbReference type="InterPro" id="IPR052245">
    <property type="entry name" value="Plant_Stress_Dev_TF"/>
</dbReference>
<keyword evidence="7" id="KW-1185">Reference proteome</keyword>
<keyword evidence="4" id="KW-0539">Nucleus</keyword>
<dbReference type="InterPro" id="IPR001005">
    <property type="entry name" value="SANT/Myb"/>
</dbReference>
<dbReference type="PANTHER" id="PTHR44191:SF62">
    <property type="entry name" value="OS04G0341900 PROTEIN"/>
    <property type="match status" value="1"/>
</dbReference>
<dbReference type="NCBIfam" id="TIGR01557">
    <property type="entry name" value="myb_SHAQKYF"/>
    <property type="match status" value="1"/>
</dbReference>
<keyword evidence="2" id="KW-0238">DNA-binding</keyword>
<dbReference type="InterPro" id="IPR006447">
    <property type="entry name" value="Myb_dom_plants"/>
</dbReference>
<dbReference type="Gene3D" id="1.10.10.60">
    <property type="entry name" value="Homeodomain-like"/>
    <property type="match status" value="1"/>
</dbReference>
<dbReference type="GO" id="GO:0003677">
    <property type="term" value="F:DNA binding"/>
    <property type="evidence" value="ECO:0007669"/>
    <property type="project" value="UniProtKB-KW"/>
</dbReference>
<evidence type="ECO:0000256" key="3">
    <source>
        <dbReference type="ARBA" id="ARBA00023163"/>
    </source>
</evidence>
<feature type="domain" description="SANT" evidence="5">
    <location>
        <begin position="1"/>
        <end position="57"/>
    </location>
</feature>